<feature type="chain" id="PRO_5035274182" description="GIY-YIG domain-containing protein" evidence="1">
    <location>
        <begin position="22"/>
        <end position="118"/>
    </location>
</feature>
<gene>
    <name evidence="3" type="ORF">Vafri_10430</name>
</gene>
<dbReference type="PANTHER" id="PTHR33383">
    <property type="entry name" value="MEMBRANE PROTEIN INSERTION EFFICIENCY FACTOR-RELATED"/>
    <property type="match status" value="1"/>
</dbReference>
<dbReference type="PANTHER" id="PTHR33383:SF1">
    <property type="entry name" value="MEMBRANE PROTEIN INSERTION EFFICIENCY FACTOR-RELATED"/>
    <property type="match status" value="1"/>
</dbReference>
<dbReference type="InterPro" id="IPR000305">
    <property type="entry name" value="GIY-YIG_endonuc"/>
</dbReference>
<dbReference type="AlphaFoldDB" id="A0A8J4B5T9"/>
<evidence type="ECO:0000313" key="3">
    <source>
        <dbReference type="EMBL" id="GIL54698.1"/>
    </source>
</evidence>
<dbReference type="PROSITE" id="PS50164">
    <property type="entry name" value="GIY_YIG"/>
    <property type="match status" value="1"/>
</dbReference>
<name>A0A8J4B5T9_9CHLO</name>
<evidence type="ECO:0000313" key="4">
    <source>
        <dbReference type="Proteomes" id="UP000747399"/>
    </source>
</evidence>
<dbReference type="HAMAP" id="MF_00386">
    <property type="entry name" value="UPF0161_YidD"/>
    <property type="match status" value="1"/>
</dbReference>
<dbReference type="InterPro" id="IPR035901">
    <property type="entry name" value="GIY-YIG_endonuc_sf"/>
</dbReference>
<dbReference type="InterPro" id="IPR002696">
    <property type="entry name" value="Membr_insert_effic_factor_YidD"/>
</dbReference>
<sequence length="118" mass="13705">MRFILTLLIKFYQFLISPWLGRNCRFYPTCSEYAYELINTHGTIKGLFFALRRLLKCHPFCNGGYDPIPKQLNNNILSGKDLIKSGLEEVPSHPGVYHMLNIDKKIIYIGKAKNLKNR</sequence>
<feature type="signal peptide" evidence="1">
    <location>
        <begin position="1"/>
        <end position="21"/>
    </location>
</feature>
<keyword evidence="4" id="KW-1185">Reference proteome</keyword>
<dbReference type="EMBL" id="BNCO01000019">
    <property type="protein sequence ID" value="GIL54698.1"/>
    <property type="molecule type" value="Genomic_DNA"/>
</dbReference>
<protein>
    <recommendedName>
        <fullName evidence="2">GIY-YIG domain-containing protein</fullName>
    </recommendedName>
</protein>
<organism evidence="3 4">
    <name type="scientific">Volvox africanus</name>
    <dbReference type="NCBI Taxonomy" id="51714"/>
    <lineage>
        <taxon>Eukaryota</taxon>
        <taxon>Viridiplantae</taxon>
        <taxon>Chlorophyta</taxon>
        <taxon>core chlorophytes</taxon>
        <taxon>Chlorophyceae</taxon>
        <taxon>CS clade</taxon>
        <taxon>Chlamydomonadales</taxon>
        <taxon>Volvocaceae</taxon>
        <taxon>Volvox</taxon>
    </lineage>
</organism>
<proteinExistence type="inferred from homology"/>
<dbReference type="Gene3D" id="3.40.1440.10">
    <property type="entry name" value="GIY-YIG endonuclease"/>
    <property type="match status" value="1"/>
</dbReference>
<dbReference type="NCBIfam" id="TIGR00278">
    <property type="entry name" value="membrane protein insertion efficiency factor YidD"/>
    <property type="match status" value="1"/>
</dbReference>
<dbReference type="Proteomes" id="UP000747399">
    <property type="component" value="Unassembled WGS sequence"/>
</dbReference>
<evidence type="ECO:0000256" key="1">
    <source>
        <dbReference type="SAM" id="SignalP"/>
    </source>
</evidence>
<dbReference type="SMART" id="SM01234">
    <property type="entry name" value="Haemolytic"/>
    <property type="match status" value="1"/>
</dbReference>
<feature type="domain" description="GIY-YIG" evidence="2">
    <location>
        <begin position="92"/>
        <end position="118"/>
    </location>
</feature>
<dbReference type="Pfam" id="PF01809">
    <property type="entry name" value="YidD"/>
    <property type="match status" value="1"/>
</dbReference>
<keyword evidence="1" id="KW-0732">Signal</keyword>
<dbReference type="SUPFAM" id="SSF82771">
    <property type="entry name" value="GIY-YIG endonuclease"/>
    <property type="match status" value="1"/>
</dbReference>
<comment type="caution">
    <text evidence="3">The sequence shown here is derived from an EMBL/GenBank/DDBJ whole genome shotgun (WGS) entry which is preliminary data.</text>
</comment>
<accession>A0A8J4B5T9</accession>
<reference evidence="3" key="1">
    <citation type="journal article" date="2021" name="Proc. Natl. Acad. Sci. U.S.A.">
        <title>Three genomes in the algal genus Volvox reveal the fate of a haploid sex-determining region after a transition to homothallism.</title>
        <authorList>
            <person name="Yamamoto K."/>
            <person name="Hamaji T."/>
            <person name="Kawai-Toyooka H."/>
            <person name="Matsuzaki R."/>
            <person name="Takahashi F."/>
            <person name="Nishimura Y."/>
            <person name="Kawachi M."/>
            <person name="Noguchi H."/>
            <person name="Minakuchi Y."/>
            <person name="Umen J.G."/>
            <person name="Toyoda A."/>
            <person name="Nozaki H."/>
        </authorList>
    </citation>
    <scope>NUCLEOTIDE SEQUENCE</scope>
    <source>
        <strain evidence="3">NIES-3780</strain>
    </source>
</reference>
<evidence type="ECO:0000259" key="2">
    <source>
        <dbReference type="PROSITE" id="PS50164"/>
    </source>
</evidence>